<dbReference type="Proteomes" id="UP001500979">
    <property type="component" value="Unassembled WGS sequence"/>
</dbReference>
<dbReference type="InterPro" id="IPR011009">
    <property type="entry name" value="Kinase-like_dom_sf"/>
</dbReference>
<name>A0ABN3VFH1_9PSEU</name>
<dbReference type="InterPro" id="IPR051678">
    <property type="entry name" value="AGP_Transferase"/>
</dbReference>
<comment type="caution">
    <text evidence="2">The sequence shown here is derived from an EMBL/GenBank/DDBJ whole genome shotgun (WGS) entry which is preliminary data.</text>
</comment>
<dbReference type="Gene3D" id="3.90.1200.10">
    <property type="match status" value="1"/>
</dbReference>
<proteinExistence type="predicted"/>
<keyword evidence="3" id="KW-1185">Reference proteome</keyword>
<protein>
    <recommendedName>
        <fullName evidence="1">Aminoglycoside phosphotransferase domain-containing protein</fullName>
    </recommendedName>
</protein>
<dbReference type="PANTHER" id="PTHR21310:SF15">
    <property type="entry name" value="AMINOGLYCOSIDE PHOSPHOTRANSFERASE DOMAIN-CONTAINING PROTEIN"/>
    <property type="match status" value="1"/>
</dbReference>
<reference evidence="2 3" key="1">
    <citation type="journal article" date="2019" name="Int. J. Syst. Evol. Microbiol.">
        <title>The Global Catalogue of Microorganisms (GCM) 10K type strain sequencing project: providing services to taxonomists for standard genome sequencing and annotation.</title>
        <authorList>
            <consortium name="The Broad Institute Genomics Platform"/>
            <consortium name="The Broad Institute Genome Sequencing Center for Infectious Disease"/>
            <person name="Wu L."/>
            <person name="Ma J."/>
        </authorList>
    </citation>
    <scope>NUCLEOTIDE SEQUENCE [LARGE SCALE GENOMIC DNA]</scope>
    <source>
        <strain evidence="2 3">JCM 9383</strain>
    </source>
</reference>
<dbReference type="Pfam" id="PF01636">
    <property type="entry name" value="APH"/>
    <property type="match status" value="1"/>
</dbReference>
<dbReference type="InterPro" id="IPR002575">
    <property type="entry name" value="Aminoglycoside_PTrfase"/>
</dbReference>
<accession>A0ABN3VFH1</accession>
<gene>
    <name evidence="2" type="ORF">GCM10010470_38700</name>
</gene>
<evidence type="ECO:0000313" key="2">
    <source>
        <dbReference type="EMBL" id="GAA2799862.1"/>
    </source>
</evidence>
<dbReference type="SUPFAM" id="SSF56112">
    <property type="entry name" value="Protein kinase-like (PK-like)"/>
    <property type="match status" value="1"/>
</dbReference>
<feature type="domain" description="Aminoglycoside phosphotransferase" evidence="1">
    <location>
        <begin position="17"/>
        <end position="224"/>
    </location>
</feature>
<dbReference type="EMBL" id="BAAAUX010000016">
    <property type="protein sequence ID" value="GAA2799862.1"/>
    <property type="molecule type" value="Genomic_DNA"/>
</dbReference>
<evidence type="ECO:0000313" key="3">
    <source>
        <dbReference type="Proteomes" id="UP001500979"/>
    </source>
</evidence>
<dbReference type="PANTHER" id="PTHR21310">
    <property type="entry name" value="AMINOGLYCOSIDE PHOSPHOTRANSFERASE-RELATED-RELATED"/>
    <property type="match status" value="1"/>
</dbReference>
<organism evidence="2 3">
    <name type="scientific">Saccharopolyspora taberi</name>
    <dbReference type="NCBI Taxonomy" id="60895"/>
    <lineage>
        <taxon>Bacteria</taxon>
        <taxon>Bacillati</taxon>
        <taxon>Actinomycetota</taxon>
        <taxon>Actinomycetes</taxon>
        <taxon>Pseudonocardiales</taxon>
        <taxon>Pseudonocardiaceae</taxon>
        <taxon>Saccharopolyspora</taxon>
    </lineage>
</organism>
<sequence length="238" mass="26139">MIESADLLPWSGAVVVSAPGGGRRNSVVELRRGGRRLVARRSRRSPAALEWELALLRHLAGHGFRVPRVVPADDGREHVGGIVVQTWLDGREPRSQDWPAVVRELRRLHRLTADWPQRPDFAAAGDLRTTGGDVDLSVMPPEAVALCREAWARLPRGGRCVIHADACASNVRVHGGAIGFLDWDEARVDHPDLDLADLPWTPLTGARLAVARRALDAWEAAAGWRLEPDYARSRLAAL</sequence>
<dbReference type="RefSeq" id="WP_344681660.1">
    <property type="nucleotide sequence ID" value="NZ_BAAAUX010000016.1"/>
</dbReference>
<evidence type="ECO:0000259" key="1">
    <source>
        <dbReference type="Pfam" id="PF01636"/>
    </source>
</evidence>